<sequence>ALGPTTGGQRAELIIGLTKRGIDGDVEYVYWVEWDDMLGIPVAITDNHVEPI</sequence>
<name>X1VGC1_9ZZZZ</name>
<dbReference type="EMBL" id="BARW01028503">
    <property type="protein sequence ID" value="GAJ13641.1"/>
    <property type="molecule type" value="Genomic_DNA"/>
</dbReference>
<feature type="non-terminal residue" evidence="1">
    <location>
        <position position="1"/>
    </location>
</feature>
<proteinExistence type="predicted"/>
<protein>
    <submittedName>
        <fullName evidence="1">Uncharacterized protein</fullName>
    </submittedName>
</protein>
<comment type="caution">
    <text evidence="1">The sequence shown here is derived from an EMBL/GenBank/DDBJ whole genome shotgun (WGS) entry which is preliminary data.</text>
</comment>
<accession>X1VGC1</accession>
<organism evidence="1">
    <name type="scientific">marine sediment metagenome</name>
    <dbReference type="NCBI Taxonomy" id="412755"/>
    <lineage>
        <taxon>unclassified sequences</taxon>
        <taxon>metagenomes</taxon>
        <taxon>ecological metagenomes</taxon>
    </lineage>
</organism>
<dbReference type="AlphaFoldDB" id="X1VGC1"/>
<evidence type="ECO:0000313" key="1">
    <source>
        <dbReference type="EMBL" id="GAJ13641.1"/>
    </source>
</evidence>
<reference evidence="1" key="1">
    <citation type="journal article" date="2014" name="Front. Microbiol.">
        <title>High frequency of phylogenetically diverse reductive dehalogenase-homologous genes in deep subseafloor sedimentary metagenomes.</title>
        <authorList>
            <person name="Kawai M."/>
            <person name="Futagami T."/>
            <person name="Toyoda A."/>
            <person name="Takaki Y."/>
            <person name="Nishi S."/>
            <person name="Hori S."/>
            <person name="Arai W."/>
            <person name="Tsubouchi T."/>
            <person name="Morono Y."/>
            <person name="Uchiyama I."/>
            <person name="Ito T."/>
            <person name="Fujiyama A."/>
            <person name="Inagaki F."/>
            <person name="Takami H."/>
        </authorList>
    </citation>
    <scope>NUCLEOTIDE SEQUENCE</scope>
    <source>
        <strain evidence="1">Expedition CK06-06</strain>
    </source>
</reference>
<gene>
    <name evidence="1" type="ORF">S12H4_46005</name>
</gene>